<evidence type="ECO:0000256" key="3">
    <source>
        <dbReference type="ARBA" id="ARBA00011738"/>
    </source>
</evidence>
<dbReference type="GO" id="GO:0015937">
    <property type="term" value="P:coenzyme A biosynthetic process"/>
    <property type="evidence" value="ECO:0007669"/>
    <property type="project" value="UniProtKB-KW"/>
</dbReference>
<evidence type="ECO:0000256" key="8">
    <source>
        <dbReference type="ARBA" id="ARBA00022840"/>
    </source>
</evidence>
<evidence type="ECO:0000256" key="5">
    <source>
        <dbReference type="ARBA" id="ARBA00022679"/>
    </source>
</evidence>
<gene>
    <name evidence="13" type="ORF">MNB_SUP05-12-567</name>
</gene>
<dbReference type="HAMAP" id="MF_01274">
    <property type="entry name" value="Pantothen_kinase_3"/>
    <property type="match status" value="1"/>
</dbReference>
<name>A0A1W1DFN4_9ZZZZ</name>
<dbReference type="SUPFAM" id="SSF53067">
    <property type="entry name" value="Actin-like ATPase domain"/>
    <property type="match status" value="2"/>
</dbReference>
<evidence type="ECO:0000313" key="13">
    <source>
        <dbReference type="EMBL" id="SFV80135.1"/>
    </source>
</evidence>
<dbReference type="PANTHER" id="PTHR34265:SF1">
    <property type="entry name" value="TYPE III PANTOTHENATE KINASE"/>
    <property type="match status" value="1"/>
</dbReference>
<dbReference type="NCBIfam" id="TIGR00671">
    <property type="entry name" value="baf"/>
    <property type="match status" value="1"/>
</dbReference>
<comment type="subunit">
    <text evidence="3">Homodimer.</text>
</comment>
<keyword evidence="5 13" id="KW-0808">Transferase</keyword>
<dbReference type="Gene3D" id="3.30.420.40">
    <property type="match status" value="2"/>
</dbReference>
<protein>
    <recommendedName>
        <fullName evidence="12">Type III pantothenate kinase</fullName>
    </recommendedName>
</protein>
<dbReference type="EMBL" id="FPHT01000054">
    <property type="protein sequence ID" value="SFV80135.1"/>
    <property type="molecule type" value="Genomic_DNA"/>
</dbReference>
<evidence type="ECO:0000256" key="10">
    <source>
        <dbReference type="ARBA" id="ARBA00022993"/>
    </source>
</evidence>
<dbReference type="PANTHER" id="PTHR34265">
    <property type="entry name" value="TYPE III PANTOTHENATE KINASE"/>
    <property type="match status" value="1"/>
</dbReference>
<dbReference type="CDD" id="cd24015">
    <property type="entry name" value="ASKHA_NBD_PanK-III"/>
    <property type="match status" value="1"/>
</dbReference>
<dbReference type="Pfam" id="PF03309">
    <property type="entry name" value="Pan_kinase"/>
    <property type="match status" value="1"/>
</dbReference>
<evidence type="ECO:0000256" key="6">
    <source>
        <dbReference type="ARBA" id="ARBA00022741"/>
    </source>
</evidence>
<accession>A0A1W1DFN4</accession>
<keyword evidence="10" id="KW-0173">Coenzyme A biosynthesis</keyword>
<keyword evidence="4" id="KW-0963">Cytoplasm</keyword>
<comment type="cofactor">
    <cofactor evidence="1">
        <name>K(+)</name>
        <dbReference type="ChEBI" id="CHEBI:29103"/>
    </cofactor>
</comment>
<dbReference type="GO" id="GO:0005524">
    <property type="term" value="F:ATP binding"/>
    <property type="evidence" value="ECO:0007669"/>
    <property type="project" value="UniProtKB-KW"/>
</dbReference>
<dbReference type="InterPro" id="IPR004619">
    <property type="entry name" value="Type_III_PanK"/>
</dbReference>
<dbReference type="InterPro" id="IPR043129">
    <property type="entry name" value="ATPase_NBD"/>
</dbReference>
<evidence type="ECO:0000256" key="11">
    <source>
        <dbReference type="ARBA" id="ARBA00038036"/>
    </source>
</evidence>
<evidence type="ECO:0000256" key="12">
    <source>
        <dbReference type="ARBA" id="ARBA00040883"/>
    </source>
</evidence>
<evidence type="ECO:0000256" key="7">
    <source>
        <dbReference type="ARBA" id="ARBA00022777"/>
    </source>
</evidence>
<keyword evidence="6" id="KW-0547">Nucleotide-binding</keyword>
<sequence>MDKQSPALTHPLDKTTLFIDIGNTAVKWLFDGDYQSVAVTKFSPTLLPKTKRIFVSCVGDKTLLSGLKNTTFVESKATFNAFKSAYKNADELGVDRFLAMIAAIDQYPNQTRLIIDAGSALTFDLILADGKHQGGLIMPGLGKLRRSFDRFCTESQQLHNHKLADNTSDAWACGTGQMFTSVISAQIEHYLDEFGDLVVVLSGGDSKLLALRLNYGAKLQPNLVLEGLSIYAQTLTA</sequence>
<dbReference type="AlphaFoldDB" id="A0A1W1DFN4"/>
<organism evidence="13">
    <name type="scientific">hydrothermal vent metagenome</name>
    <dbReference type="NCBI Taxonomy" id="652676"/>
    <lineage>
        <taxon>unclassified sequences</taxon>
        <taxon>metagenomes</taxon>
        <taxon>ecological metagenomes</taxon>
    </lineage>
</organism>
<comment type="similarity">
    <text evidence="11">Belongs to the type III pantothenate kinase family.</text>
</comment>
<keyword evidence="8" id="KW-0067">ATP-binding</keyword>
<dbReference type="GO" id="GO:0004594">
    <property type="term" value="F:pantothenate kinase activity"/>
    <property type="evidence" value="ECO:0007669"/>
    <property type="project" value="InterPro"/>
</dbReference>
<keyword evidence="7 13" id="KW-0418">Kinase</keyword>
<evidence type="ECO:0000256" key="1">
    <source>
        <dbReference type="ARBA" id="ARBA00001958"/>
    </source>
</evidence>
<evidence type="ECO:0000256" key="2">
    <source>
        <dbReference type="ARBA" id="ARBA00004496"/>
    </source>
</evidence>
<proteinExistence type="inferred from homology"/>
<evidence type="ECO:0000256" key="9">
    <source>
        <dbReference type="ARBA" id="ARBA00022958"/>
    </source>
</evidence>
<comment type="subcellular location">
    <subcellularLocation>
        <location evidence="2">Cytoplasm</location>
    </subcellularLocation>
</comment>
<reference evidence="13" key="1">
    <citation type="submission" date="2016-10" db="EMBL/GenBank/DDBJ databases">
        <authorList>
            <person name="de Groot N.N."/>
        </authorList>
    </citation>
    <scope>NUCLEOTIDE SEQUENCE</scope>
</reference>
<keyword evidence="9" id="KW-0630">Potassium</keyword>
<evidence type="ECO:0000256" key="4">
    <source>
        <dbReference type="ARBA" id="ARBA00022490"/>
    </source>
</evidence>
<dbReference type="GO" id="GO:0005737">
    <property type="term" value="C:cytoplasm"/>
    <property type="evidence" value="ECO:0007669"/>
    <property type="project" value="UniProtKB-SubCell"/>
</dbReference>